<feature type="transmembrane region" description="Helical" evidence="1">
    <location>
        <begin position="52"/>
        <end position="73"/>
    </location>
</feature>
<keyword evidence="1" id="KW-0812">Transmembrane</keyword>
<keyword evidence="3" id="KW-1185">Reference proteome</keyword>
<dbReference type="Pfam" id="PF17353">
    <property type="entry name" value="DUF5381"/>
    <property type="match status" value="1"/>
</dbReference>
<evidence type="ECO:0000313" key="3">
    <source>
        <dbReference type="Proteomes" id="UP000265816"/>
    </source>
</evidence>
<dbReference type="EMBL" id="QWVT01000011">
    <property type="protein sequence ID" value="RID86762.1"/>
    <property type="molecule type" value="Genomic_DNA"/>
</dbReference>
<organism evidence="2 3">
    <name type="scientific">Mesobacillus zeae</name>
    <dbReference type="NCBI Taxonomy" id="1917180"/>
    <lineage>
        <taxon>Bacteria</taxon>
        <taxon>Bacillati</taxon>
        <taxon>Bacillota</taxon>
        <taxon>Bacilli</taxon>
        <taxon>Bacillales</taxon>
        <taxon>Bacillaceae</taxon>
        <taxon>Mesobacillus</taxon>
    </lineage>
</organism>
<name>A0A398BA74_9BACI</name>
<dbReference type="OrthoDB" id="2905500at2"/>
<feature type="transmembrane region" description="Helical" evidence="1">
    <location>
        <begin position="20"/>
        <end position="40"/>
    </location>
</feature>
<dbReference type="Proteomes" id="UP000265816">
    <property type="component" value="Unassembled WGS sequence"/>
</dbReference>
<keyword evidence="1" id="KW-1133">Transmembrane helix</keyword>
<proteinExistence type="predicted"/>
<dbReference type="RefSeq" id="WP_119111942.1">
    <property type="nucleotide sequence ID" value="NZ_CBCSEO010000006.1"/>
</dbReference>
<sequence>MFLNLKKGSGNLVQVKGSKFSYTQMMVAIPVSFIGMLFVLREGIRFESNYSLYYLASSMVFIPILVYGMLWYFPAFIPGKVLVTIIPGENGQIKGGRKSVRIKDIKEMFFYRRSINLMNMIMIETIDGKKVRIPTYSLLSDAAFSIMVDQFIFPYMNEQAKIVWDRQIDLDILYKRTSYKRPETEDTTIHH</sequence>
<reference evidence="2 3" key="1">
    <citation type="submission" date="2018-08" db="EMBL/GenBank/DDBJ databases">
        <title>Bacillus jemisoniae sp. nov., Bacillus chryseoplanitiae sp. nov., Bacillus resnikiae sp. nov., and Bacillus frankliniae sp. nov., isolated from Viking spacecraft and associated surfaces.</title>
        <authorList>
            <person name="Seuylemezian A."/>
            <person name="Vaishampayan P."/>
        </authorList>
    </citation>
    <scope>NUCLEOTIDE SEQUENCE [LARGE SCALE GENOMIC DNA]</scope>
    <source>
        <strain evidence="2 3">JJ-247</strain>
    </source>
</reference>
<evidence type="ECO:0000256" key="1">
    <source>
        <dbReference type="SAM" id="Phobius"/>
    </source>
</evidence>
<dbReference type="AlphaFoldDB" id="A0A398BA74"/>
<keyword evidence="1" id="KW-0472">Membrane</keyword>
<gene>
    <name evidence="2" type="ORF">D1970_05765</name>
</gene>
<evidence type="ECO:0000313" key="2">
    <source>
        <dbReference type="EMBL" id="RID86762.1"/>
    </source>
</evidence>
<protein>
    <submittedName>
        <fullName evidence="2">Uncharacterized protein</fullName>
    </submittedName>
</protein>
<accession>A0A398BA74</accession>
<dbReference type="InterPro" id="IPR035324">
    <property type="entry name" value="DUF5381"/>
</dbReference>
<comment type="caution">
    <text evidence="2">The sequence shown here is derived from an EMBL/GenBank/DDBJ whole genome shotgun (WGS) entry which is preliminary data.</text>
</comment>